<dbReference type="FunFam" id="2.70.50.80:FF:000005">
    <property type="entry name" value="Transcription enhancer factor-like protein egl-44"/>
    <property type="match status" value="1"/>
</dbReference>
<dbReference type="GO" id="GO:0000981">
    <property type="term" value="F:DNA-binding transcription factor activity, RNA polymerase II-specific"/>
    <property type="evidence" value="ECO:0007669"/>
    <property type="project" value="TreeGrafter"/>
</dbReference>
<dbReference type="InterPro" id="IPR050937">
    <property type="entry name" value="TEC1_TEAD_TF"/>
</dbReference>
<reference evidence="11" key="1">
    <citation type="journal article" date="2023" name="G3 (Bethesda)">
        <title>Whole genome assemblies of Zophobas morio and Tenebrio molitor.</title>
        <authorList>
            <person name="Kaur S."/>
            <person name="Stinson S.A."/>
            <person name="diCenzo G.C."/>
        </authorList>
    </citation>
    <scope>NUCLEOTIDE SEQUENCE</scope>
    <source>
        <strain evidence="11">QUZm001</strain>
    </source>
</reference>
<protein>
    <recommendedName>
        <fullName evidence="10">TEA domain-containing protein</fullName>
    </recommendedName>
</protein>
<dbReference type="GO" id="GO:0000978">
    <property type="term" value="F:RNA polymerase II cis-regulatory region sequence-specific DNA binding"/>
    <property type="evidence" value="ECO:0007669"/>
    <property type="project" value="TreeGrafter"/>
</dbReference>
<dbReference type="InterPro" id="IPR041086">
    <property type="entry name" value="YBD"/>
</dbReference>
<evidence type="ECO:0000313" key="12">
    <source>
        <dbReference type="Proteomes" id="UP001168821"/>
    </source>
</evidence>
<dbReference type="EMBL" id="JALNTZ010003929">
    <property type="protein sequence ID" value="KAJ3615721.1"/>
    <property type="molecule type" value="Genomic_DNA"/>
</dbReference>
<comment type="subcellular location">
    <subcellularLocation>
        <location evidence="1 7">Nucleus</location>
    </subcellularLocation>
</comment>
<dbReference type="PRINTS" id="PR00065">
    <property type="entry name" value="TEADOMAIN"/>
</dbReference>
<dbReference type="GO" id="GO:0005634">
    <property type="term" value="C:nucleus"/>
    <property type="evidence" value="ECO:0007669"/>
    <property type="project" value="UniProtKB-SubCell"/>
</dbReference>
<proteinExistence type="predicted"/>
<dbReference type="GO" id="GO:0035329">
    <property type="term" value="P:hippo signaling"/>
    <property type="evidence" value="ECO:0007669"/>
    <property type="project" value="InterPro"/>
</dbReference>
<dbReference type="Proteomes" id="UP001168821">
    <property type="component" value="Unassembled WGS sequence"/>
</dbReference>
<evidence type="ECO:0000256" key="7">
    <source>
        <dbReference type="PIRNR" id="PIRNR002603"/>
    </source>
</evidence>
<keyword evidence="12" id="KW-1185">Reference proteome</keyword>
<dbReference type="InterPro" id="IPR016361">
    <property type="entry name" value="TEF_metazoa"/>
</dbReference>
<dbReference type="PROSITE" id="PS00554">
    <property type="entry name" value="TEA_1"/>
    <property type="match status" value="1"/>
</dbReference>
<keyword evidence="5 7" id="KW-0804">Transcription</keyword>
<keyword evidence="4 7" id="KW-0238">DNA-binding</keyword>
<dbReference type="SMART" id="SM00426">
    <property type="entry name" value="TEA"/>
    <property type="match status" value="1"/>
</dbReference>
<evidence type="ECO:0000256" key="8">
    <source>
        <dbReference type="PROSITE-ProRule" id="PRU00505"/>
    </source>
</evidence>
<organism evidence="11 12">
    <name type="scientific">Zophobas morio</name>
    <dbReference type="NCBI Taxonomy" id="2755281"/>
    <lineage>
        <taxon>Eukaryota</taxon>
        <taxon>Metazoa</taxon>
        <taxon>Ecdysozoa</taxon>
        <taxon>Arthropoda</taxon>
        <taxon>Hexapoda</taxon>
        <taxon>Insecta</taxon>
        <taxon>Pterygota</taxon>
        <taxon>Neoptera</taxon>
        <taxon>Endopterygota</taxon>
        <taxon>Coleoptera</taxon>
        <taxon>Polyphaga</taxon>
        <taxon>Cucujiformia</taxon>
        <taxon>Tenebrionidae</taxon>
        <taxon>Zophobas</taxon>
    </lineage>
</organism>
<evidence type="ECO:0000256" key="1">
    <source>
        <dbReference type="ARBA" id="ARBA00004123"/>
    </source>
</evidence>
<dbReference type="Pfam" id="PF17725">
    <property type="entry name" value="YBD"/>
    <property type="match status" value="1"/>
</dbReference>
<dbReference type="InterPro" id="IPR000818">
    <property type="entry name" value="TEA/ATTS_dom"/>
</dbReference>
<dbReference type="PANTHER" id="PTHR11834:SF0">
    <property type="entry name" value="PROTEIN SCALLOPED"/>
    <property type="match status" value="1"/>
</dbReference>
<keyword evidence="6 7" id="KW-0539">Nucleus</keyword>
<dbReference type="InterPro" id="IPR038096">
    <property type="entry name" value="TEA/ATTS_sf"/>
</dbReference>
<dbReference type="PANTHER" id="PTHR11834">
    <property type="entry name" value="TRANSCRIPTIONAL ENHANCER FACTOR TEF RELATED"/>
    <property type="match status" value="1"/>
</dbReference>
<evidence type="ECO:0000256" key="4">
    <source>
        <dbReference type="ARBA" id="ARBA00023125"/>
    </source>
</evidence>
<sequence length="391" mass="45236">MTLAMSYQDDDSVWSKDIEDAFEEALRIYPPCGRRKIILSEEGKMYGRNELIARYIKLRTGKHRTRKQVSSHIQVLARKKQRELSSKLKSCDEETRKNALESLASMSSAQIVSATMNFSTPTHQNAQHLNLDARTGAAYTFPLSKPKPSQRFEERTPTPAFPGDYIEPNSGYQYPLKGGGLRQFYMTNLLAFKESYWDGNRNIFPIVHISGFQSFEQPESERIDIWQILDKFPGLVELFNYGPRESFFLVKVWADLPLADAPDNYFISYQFEGPELVELRCVNKVYSFGKDIAETITHPERPYYNNLAHTYIYNFPTQPLCTYLVNFINKLKTLPNLEMMNSVLENLSLLQLVTEVNTNKIMFCCAYIFEVHHRNVGSQYHVYALTDGRMQ</sequence>
<comment type="caution">
    <text evidence="11">The sequence shown here is derived from an EMBL/GenBank/DDBJ whole genome shotgun (WGS) entry which is preliminary data.</text>
</comment>
<evidence type="ECO:0000259" key="10">
    <source>
        <dbReference type="PROSITE" id="PS51088"/>
    </source>
</evidence>
<gene>
    <name evidence="11" type="ORF">Zmor_012350</name>
</gene>
<dbReference type="Gene3D" id="2.70.50.80">
    <property type="match status" value="1"/>
</dbReference>
<evidence type="ECO:0000313" key="11">
    <source>
        <dbReference type="EMBL" id="KAJ3615721.1"/>
    </source>
</evidence>
<evidence type="ECO:0000256" key="2">
    <source>
        <dbReference type="ARBA" id="ARBA00022473"/>
    </source>
</evidence>
<name>A0AA38LZ75_9CUCU</name>
<dbReference type="AlphaFoldDB" id="A0AA38LZ75"/>
<dbReference type="Gene3D" id="6.10.20.40">
    <property type="entry name" value="TEA/ATTS domain"/>
    <property type="match status" value="1"/>
</dbReference>
<dbReference type="GO" id="GO:0005667">
    <property type="term" value="C:transcription regulator complex"/>
    <property type="evidence" value="ECO:0007669"/>
    <property type="project" value="TreeGrafter"/>
</dbReference>
<dbReference type="PIRSF" id="PIRSF002603">
    <property type="entry name" value="TEF"/>
    <property type="match status" value="1"/>
</dbReference>
<dbReference type="GO" id="GO:0048568">
    <property type="term" value="P:embryonic organ development"/>
    <property type="evidence" value="ECO:0007669"/>
    <property type="project" value="TreeGrafter"/>
</dbReference>
<evidence type="ECO:0000256" key="5">
    <source>
        <dbReference type="ARBA" id="ARBA00023163"/>
    </source>
</evidence>
<evidence type="ECO:0000256" key="9">
    <source>
        <dbReference type="SAM" id="MobiDB-lite"/>
    </source>
</evidence>
<keyword evidence="2" id="KW-0217">Developmental protein</keyword>
<evidence type="ECO:0000256" key="3">
    <source>
        <dbReference type="ARBA" id="ARBA00023015"/>
    </source>
</evidence>
<dbReference type="Pfam" id="PF01285">
    <property type="entry name" value="TEA"/>
    <property type="match status" value="1"/>
</dbReference>
<keyword evidence="3 7" id="KW-0805">Transcription regulation</keyword>
<dbReference type="PROSITE" id="PS51088">
    <property type="entry name" value="TEA_2"/>
    <property type="match status" value="1"/>
</dbReference>
<feature type="DNA-binding region" description="TEA" evidence="8">
    <location>
        <begin position="7"/>
        <end position="83"/>
    </location>
</feature>
<evidence type="ECO:0000256" key="6">
    <source>
        <dbReference type="ARBA" id="ARBA00023242"/>
    </source>
</evidence>
<feature type="domain" description="TEA" evidence="10">
    <location>
        <begin position="7"/>
        <end position="83"/>
    </location>
</feature>
<accession>A0AA38LZ75</accession>
<feature type="region of interest" description="Disordered" evidence="9">
    <location>
        <begin position="144"/>
        <end position="164"/>
    </location>
</feature>